<feature type="domain" description="RNase H type-1" evidence="1">
    <location>
        <begin position="1"/>
        <end position="59"/>
    </location>
</feature>
<reference evidence="2" key="5">
    <citation type="journal article" date="2021" name="G3 (Bethesda)">
        <title>Aegilops tauschii genome assembly Aet v5.0 features greater sequence contiguity and improved annotation.</title>
        <authorList>
            <person name="Wang L."/>
            <person name="Zhu T."/>
            <person name="Rodriguez J.C."/>
            <person name="Deal K.R."/>
            <person name="Dubcovsky J."/>
            <person name="McGuire P.E."/>
            <person name="Lux T."/>
            <person name="Spannagl M."/>
            <person name="Mayer K.F.X."/>
            <person name="Baldrich P."/>
            <person name="Meyers B.C."/>
            <person name="Huo N."/>
            <person name="Gu Y.Q."/>
            <person name="Zhou H."/>
            <person name="Devos K.M."/>
            <person name="Bennetzen J.L."/>
            <person name="Unver T."/>
            <person name="Budak H."/>
            <person name="Gulick P.J."/>
            <person name="Galiba G."/>
            <person name="Kalapos B."/>
            <person name="Nelson D.R."/>
            <person name="Li P."/>
            <person name="You F.M."/>
            <person name="Luo M.C."/>
            <person name="Dvorak J."/>
        </authorList>
    </citation>
    <scope>NUCLEOTIDE SEQUENCE [LARGE SCALE GENOMIC DNA]</scope>
    <source>
        <strain evidence="2">cv. AL8/78</strain>
    </source>
</reference>
<organism evidence="2 3">
    <name type="scientific">Aegilops tauschii subsp. strangulata</name>
    <name type="common">Goatgrass</name>
    <dbReference type="NCBI Taxonomy" id="200361"/>
    <lineage>
        <taxon>Eukaryota</taxon>
        <taxon>Viridiplantae</taxon>
        <taxon>Streptophyta</taxon>
        <taxon>Embryophyta</taxon>
        <taxon>Tracheophyta</taxon>
        <taxon>Spermatophyta</taxon>
        <taxon>Magnoliopsida</taxon>
        <taxon>Liliopsida</taxon>
        <taxon>Poales</taxon>
        <taxon>Poaceae</taxon>
        <taxon>BOP clade</taxon>
        <taxon>Pooideae</taxon>
        <taxon>Triticodae</taxon>
        <taxon>Triticeae</taxon>
        <taxon>Triticinae</taxon>
        <taxon>Aegilops</taxon>
    </lineage>
</organism>
<dbReference type="InterPro" id="IPR002156">
    <property type="entry name" value="RNaseH_domain"/>
</dbReference>
<reference evidence="2" key="3">
    <citation type="journal article" date="2017" name="Nature">
        <title>Genome sequence of the progenitor of the wheat D genome Aegilops tauschii.</title>
        <authorList>
            <person name="Luo M.C."/>
            <person name="Gu Y.Q."/>
            <person name="Puiu D."/>
            <person name="Wang H."/>
            <person name="Twardziok S.O."/>
            <person name="Deal K.R."/>
            <person name="Huo N."/>
            <person name="Zhu T."/>
            <person name="Wang L."/>
            <person name="Wang Y."/>
            <person name="McGuire P.E."/>
            <person name="Liu S."/>
            <person name="Long H."/>
            <person name="Ramasamy R.K."/>
            <person name="Rodriguez J.C."/>
            <person name="Van S.L."/>
            <person name="Yuan L."/>
            <person name="Wang Z."/>
            <person name="Xia Z."/>
            <person name="Xiao L."/>
            <person name="Anderson O.D."/>
            <person name="Ouyang S."/>
            <person name="Liang Y."/>
            <person name="Zimin A.V."/>
            <person name="Pertea G."/>
            <person name="Qi P."/>
            <person name="Bennetzen J.L."/>
            <person name="Dai X."/>
            <person name="Dawson M.W."/>
            <person name="Muller H.G."/>
            <person name="Kugler K."/>
            <person name="Rivarola-Duarte L."/>
            <person name="Spannagl M."/>
            <person name="Mayer K.F.X."/>
            <person name="Lu F.H."/>
            <person name="Bevan M.W."/>
            <person name="Leroy P."/>
            <person name="Li P."/>
            <person name="You F.M."/>
            <person name="Sun Q."/>
            <person name="Liu Z."/>
            <person name="Lyons E."/>
            <person name="Wicker T."/>
            <person name="Salzberg S.L."/>
            <person name="Devos K.M."/>
            <person name="Dvorak J."/>
        </authorList>
    </citation>
    <scope>NUCLEOTIDE SEQUENCE [LARGE SCALE GENOMIC DNA]</scope>
    <source>
        <strain evidence="2">cv. AL8/78</strain>
    </source>
</reference>
<accession>A0A453KP75</accession>
<proteinExistence type="predicted"/>
<keyword evidence="3" id="KW-1185">Reference proteome</keyword>
<dbReference type="Gramene" id="AET5Gv20472000.1">
    <property type="protein sequence ID" value="AET5Gv20472000.1"/>
    <property type="gene ID" value="AET5Gv20472000"/>
</dbReference>
<protein>
    <recommendedName>
        <fullName evidence="1">RNase H type-1 domain-containing protein</fullName>
    </recommendedName>
</protein>
<reference evidence="3" key="2">
    <citation type="journal article" date="2017" name="Nat. Plants">
        <title>The Aegilops tauschii genome reveals multiple impacts of transposons.</title>
        <authorList>
            <person name="Zhao G."/>
            <person name="Zou C."/>
            <person name="Li K."/>
            <person name="Wang K."/>
            <person name="Li T."/>
            <person name="Gao L."/>
            <person name="Zhang X."/>
            <person name="Wang H."/>
            <person name="Yang Z."/>
            <person name="Liu X."/>
            <person name="Jiang W."/>
            <person name="Mao L."/>
            <person name="Kong X."/>
            <person name="Jiao Y."/>
            <person name="Jia J."/>
        </authorList>
    </citation>
    <scope>NUCLEOTIDE SEQUENCE [LARGE SCALE GENOMIC DNA]</scope>
    <source>
        <strain evidence="3">cv. AL8/78</strain>
    </source>
</reference>
<dbReference type="AlphaFoldDB" id="A0A453KP75"/>
<dbReference type="STRING" id="200361.A0A453KP75"/>
<dbReference type="GO" id="GO:0003676">
    <property type="term" value="F:nucleic acid binding"/>
    <property type="evidence" value="ECO:0007669"/>
    <property type="project" value="InterPro"/>
</dbReference>
<dbReference type="Proteomes" id="UP000015105">
    <property type="component" value="Chromosome 5D"/>
</dbReference>
<sequence>METDRLEIVNLWNTRHNSLFVMAPLLLEIGELASSFSFFDVQHVNRSANVSAHLCAKHACTLMITESWTGSRPSFLLTSLLADDARSAFVE</sequence>
<name>A0A453KP75_AEGTS</name>
<evidence type="ECO:0000313" key="2">
    <source>
        <dbReference type="EnsemblPlants" id="AET5Gv20472000.1"/>
    </source>
</evidence>
<reference evidence="2" key="4">
    <citation type="submission" date="2019-03" db="UniProtKB">
        <authorList>
            <consortium name="EnsemblPlants"/>
        </authorList>
    </citation>
    <scope>IDENTIFICATION</scope>
</reference>
<evidence type="ECO:0000259" key="1">
    <source>
        <dbReference type="Pfam" id="PF13456"/>
    </source>
</evidence>
<evidence type="ECO:0000313" key="3">
    <source>
        <dbReference type="Proteomes" id="UP000015105"/>
    </source>
</evidence>
<reference evidence="3" key="1">
    <citation type="journal article" date="2014" name="Science">
        <title>Ancient hybridizations among the ancestral genomes of bread wheat.</title>
        <authorList>
            <consortium name="International Wheat Genome Sequencing Consortium,"/>
            <person name="Marcussen T."/>
            <person name="Sandve S.R."/>
            <person name="Heier L."/>
            <person name="Spannagl M."/>
            <person name="Pfeifer M."/>
            <person name="Jakobsen K.S."/>
            <person name="Wulff B.B."/>
            <person name="Steuernagel B."/>
            <person name="Mayer K.F."/>
            <person name="Olsen O.A."/>
        </authorList>
    </citation>
    <scope>NUCLEOTIDE SEQUENCE [LARGE SCALE GENOMIC DNA]</scope>
    <source>
        <strain evidence="3">cv. AL8/78</strain>
    </source>
</reference>
<dbReference type="Pfam" id="PF13456">
    <property type="entry name" value="RVT_3"/>
    <property type="match status" value="1"/>
</dbReference>
<dbReference type="EnsemblPlants" id="AET5Gv20472000.1">
    <property type="protein sequence ID" value="AET5Gv20472000.1"/>
    <property type="gene ID" value="AET5Gv20472000"/>
</dbReference>
<dbReference type="GO" id="GO:0004523">
    <property type="term" value="F:RNA-DNA hybrid ribonuclease activity"/>
    <property type="evidence" value="ECO:0007669"/>
    <property type="project" value="InterPro"/>
</dbReference>